<proteinExistence type="predicted"/>
<dbReference type="AlphaFoldDB" id="A0A8J2RZF1"/>
<protein>
    <submittedName>
        <fullName evidence="2">Uncharacterized protein</fullName>
    </submittedName>
</protein>
<gene>
    <name evidence="2" type="ORF">DGAL_LOCUS13350</name>
</gene>
<keyword evidence="3" id="KW-1185">Reference proteome</keyword>
<keyword evidence="1" id="KW-0732">Signal</keyword>
<name>A0A8J2RZF1_9CRUS</name>
<reference evidence="2" key="1">
    <citation type="submission" date="2021-11" db="EMBL/GenBank/DDBJ databases">
        <authorList>
            <person name="Schell T."/>
        </authorList>
    </citation>
    <scope>NUCLEOTIDE SEQUENCE</scope>
    <source>
        <strain evidence="2">M5</strain>
    </source>
</reference>
<comment type="caution">
    <text evidence="2">The sequence shown here is derived from an EMBL/GenBank/DDBJ whole genome shotgun (WGS) entry which is preliminary data.</text>
</comment>
<feature type="signal peptide" evidence="1">
    <location>
        <begin position="1"/>
        <end position="18"/>
    </location>
</feature>
<evidence type="ECO:0000313" key="3">
    <source>
        <dbReference type="Proteomes" id="UP000789390"/>
    </source>
</evidence>
<dbReference type="Proteomes" id="UP000789390">
    <property type="component" value="Unassembled WGS sequence"/>
</dbReference>
<organism evidence="2 3">
    <name type="scientific">Daphnia galeata</name>
    <dbReference type="NCBI Taxonomy" id="27404"/>
    <lineage>
        <taxon>Eukaryota</taxon>
        <taxon>Metazoa</taxon>
        <taxon>Ecdysozoa</taxon>
        <taxon>Arthropoda</taxon>
        <taxon>Crustacea</taxon>
        <taxon>Branchiopoda</taxon>
        <taxon>Diplostraca</taxon>
        <taxon>Cladocera</taxon>
        <taxon>Anomopoda</taxon>
        <taxon>Daphniidae</taxon>
        <taxon>Daphnia</taxon>
    </lineage>
</organism>
<feature type="chain" id="PRO_5035184133" evidence="1">
    <location>
        <begin position="19"/>
        <end position="120"/>
    </location>
</feature>
<evidence type="ECO:0000313" key="2">
    <source>
        <dbReference type="EMBL" id="CAH0109861.1"/>
    </source>
</evidence>
<accession>A0A8J2RZF1</accession>
<dbReference type="EMBL" id="CAKKLH010000296">
    <property type="protein sequence ID" value="CAH0109861.1"/>
    <property type="molecule type" value="Genomic_DNA"/>
</dbReference>
<evidence type="ECO:0000256" key="1">
    <source>
        <dbReference type="SAM" id="SignalP"/>
    </source>
</evidence>
<dbReference type="OrthoDB" id="6351876at2759"/>
<sequence>MKLSPYIFFCAVVGTVLMADISMRNRRGLPGVSLKDLNPNTFTSFSQQYFRPRPSFGDYGGNYKNNYGVNSYSVGTYGYGGYGSNYGSQFGYTNYGAGTYGVGSYSTVSSSASGGGAYGK</sequence>